<sequence length="121" mass="13823">MESFWRLLVRNAKRRDGGCKVIVFSIFCGIESICCRIGTKMKTKAHDIQDYEVAFENIGSPSDKIVNKSKPRVILIISKSSSSIPREMTWHSVKRSWRLASQHILFNGFTLMSPYVLTSLV</sequence>
<comment type="caution">
    <text evidence="1">The sequence shown here is derived from an EMBL/GenBank/DDBJ whole genome shotgun (WGS) entry which is preliminary data.</text>
</comment>
<gene>
    <name evidence="1" type="ORF">L3X38_019657</name>
</gene>
<protein>
    <submittedName>
        <fullName evidence="1">Uncharacterized protein</fullName>
    </submittedName>
</protein>
<name>A0AAD4WBE8_PRUDU</name>
<organism evidence="1 2">
    <name type="scientific">Prunus dulcis</name>
    <name type="common">Almond</name>
    <name type="synonym">Amygdalus dulcis</name>
    <dbReference type="NCBI Taxonomy" id="3755"/>
    <lineage>
        <taxon>Eukaryota</taxon>
        <taxon>Viridiplantae</taxon>
        <taxon>Streptophyta</taxon>
        <taxon>Embryophyta</taxon>
        <taxon>Tracheophyta</taxon>
        <taxon>Spermatophyta</taxon>
        <taxon>Magnoliopsida</taxon>
        <taxon>eudicotyledons</taxon>
        <taxon>Gunneridae</taxon>
        <taxon>Pentapetalae</taxon>
        <taxon>rosids</taxon>
        <taxon>fabids</taxon>
        <taxon>Rosales</taxon>
        <taxon>Rosaceae</taxon>
        <taxon>Amygdaloideae</taxon>
        <taxon>Amygdaleae</taxon>
        <taxon>Prunus</taxon>
    </lineage>
</organism>
<dbReference type="EMBL" id="JAJFAZ020000003">
    <property type="protein sequence ID" value="KAI5340383.1"/>
    <property type="molecule type" value="Genomic_DNA"/>
</dbReference>
<evidence type="ECO:0000313" key="1">
    <source>
        <dbReference type="EMBL" id="KAI5340383.1"/>
    </source>
</evidence>
<dbReference type="AlphaFoldDB" id="A0AAD4WBE8"/>
<reference evidence="1 2" key="1">
    <citation type="journal article" date="2022" name="G3 (Bethesda)">
        <title>Whole-genome sequence and methylome profiling of the almond [Prunus dulcis (Mill.) D.A. Webb] cultivar 'Nonpareil'.</title>
        <authorList>
            <person name="D'Amico-Willman K.M."/>
            <person name="Ouma W.Z."/>
            <person name="Meulia T."/>
            <person name="Sideli G.M."/>
            <person name="Gradziel T.M."/>
            <person name="Fresnedo-Ramirez J."/>
        </authorList>
    </citation>
    <scope>NUCLEOTIDE SEQUENCE [LARGE SCALE GENOMIC DNA]</scope>
    <source>
        <strain evidence="1">Clone GOH B32 T37-40</strain>
    </source>
</reference>
<proteinExistence type="predicted"/>
<accession>A0AAD4WBE8</accession>
<keyword evidence="2" id="KW-1185">Reference proteome</keyword>
<evidence type="ECO:0000313" key="2">
    <source>
        <dbReference type="Proteomes" id="UP001054821"/>
    </source>
</evidence>
<dbReference type="Proteomes" id="UP001054821">
    <property type="component" value="Chromosome 3"/>
</dbReference>